<evidence type="ECO:0000256" key="3">
    <source>
        <dbReference type="ARBA" id="ARBA00022989"/>
    </source>
</evidence>
<dbReference type="EMBL" id="JAPFFF010000016">
    <property type="protein sequence ID" value="KAK8864862.1"/>
    <property type="molecule type" value="Genomic_DNA"/>
</dbReference>
<evidence type="ECO:0000256" key="2">
    <source>
        <dbReference type="ARBA" id="ARBA00022692"/>
    </source>
</evidence>
<organism evidence="6 7">
    <name type="scientific">Tritrichomonas musculus</name>
    <dbReference type="NCBI Taxonomy" id="1915356"/>
    <lineage>
        <taxon>Eukaryota</taxon>
        <taxon>Metamonada</taxon>
        <taxon>Parabasalia</taxon>
        <taxon>Tritrichomonadida</taxon>
        <taxon>Tritrichomonadidae</taxon>
        <taxon>Tritrichomonas</taxon>
    </lineage>
</organism>
<dbReference type="InterPro" id="IPR018499">
    <property type="entry name" value="Tetraspanin/Peripherin"/>
</dbReference>
<evidence type="ECO:0008006" key="8">
    <source>
        <dbReference type="Google" id="ProtNLM"/>
    </source>
</evidence>
<gene>
    <name evidence="6" type="ORF">M9Y10_010389</name>
</gene>
<evidence type="ECO:0000313" key="7">
    <source>
        <dbReference type="Proteomes" id="UP001470230"/>
    </source>
</evidence>
<evidence type="ECO:0000256" key="4">
    <source>
        <dbReference type="ARBA" id="ARBA00023136"/>
    </source>
</evidence>
<feature type="transmembrane region" description="Helical" evidence="5">
    <location>
        <begin position="118"/>
        <end position="138"/>
    </location>
</feature>
<comment type="subcellular location">
    <subcellularLocation>
        <location evidence="1">Membrane</location>
        <topology evidence="1">Multi-pass membrane protein</topology>
    </subcellularLocation>
</comment>
<reference evidence="6 7" key="1">
    <citation type="submission" date="2024-04" db="EMBL/GenBank/DDBJ databases">
        <title>Tritrichomonas musculus Genome.</title>
        <authorList>
            <person name="Alves-Ferreira E."/>
            <person name="Grigg M."/>
            <person name="Lorenzi H."/>
            <person name="Galac M."/>
        </authorList>
    </citation>
    <scope>NUCLEOTIDE SEQUENCE [LARGE SCALE GENOMIC DNA]</scope>
    <source>
        <strain evidence="6 7">EAF2021</strain>
    </source>
</reference>
<dbReference type="PRINTS" id="PR00259">
    <property type="entry name" value="TMFOUR"/>
</dbReference>
<evidence type="ECO:0000256" key="5">
    <source>
        <dbReference type="SAM" id="Phobius"/>
    </source>
</evidence>
<name>A0ABR2IKN2_9EUKA</name>
<sequence>MAFAIVSSIIGFLLCCCQKRCLYITYLIIIVIVIAVEIVAVVLAFRFKDKIIDGIEENWMNDKYKNTRISIEENMQCCGFKTEELLSDCGYKPEDGKAILCYNKISDEINSHIKQLQIAAIVMTVVEVILLVCASYLVCCENLKVSN</sequence>
<evidence type="ECO:0000313" key="6">
    <source>
        <dbReference type="EMBL" id="KAK8864862.1"/>
    </source>
</evidence>
<dbReference type="Proteomes" id="UP001470230">
    <property type="component" value="Unassembled WGS sequence"/>
</dbReference>
<accession>A0ABR2IKN2</accession>
<dbReference type="Pfam" id="PF00335">
    <property type="entry name" value="Tetraspanin"/>
    <property type="match status" value="1"/>
</dbReference>
<protein>
    <recommendedName>
        <fullName evidence="8">Tetraspanin family protein</fullName>
    </recommendedName>
</protein>
<keyword evidence="2 5" id="KW-0812">Transmembrane</keyword>
<keyword evidence="3 5" id="KW-1133">Transmembrane helix</keyword>
<evidence type="ECO:0000256" key="1">
    <source>
        <dbReference type="ARBA" id="ARBA00004141"/>
    </source>
</evidence>
<keyword evidence="4 5" id="KW-0472">Membrane</keyword>
<keyword evidence="7" id="KW-1185">Reference proteome</keyword>
<feature type="transmembrane region" description="Helical" evidence="5">
    <location>
        <begin position="27"/>
        <end position="45"/>
    </location>
</feature>
<comment type="caution">
    <text evidence="6">The sequence shown here is derived from an EMBL/GenBank/DDBJ whole genome shotgun (WGS) entry which is preliminary data.</text>
</comment>
<proteinExistence type="predicted"/>